<gene>
    <name evidence="3" type="ORF">ABT317_32955</name>
</gene>
<evidence type="ECO:0000256" key="1">
    <source>
        <dbReference type="ARBA" id="ARBA00022801"/>
    </source>
</evidence>
<comment type="caution">
    <text evidence="3">The sequence shown here is derived from an EMBL/GenBank/DDBJ whole genome shotgun (WGS) entry which is preliminary data.</text>
</comment>
<dbReference type="Pfam" id="PF01979">
    <property type="entry name" value="Amidohydro_1"/>
    <property type="match status" value="1"/>
</dbReference>
<organism evidence="3 4">
    <name type="scientific">Streptomyces carpinensis</name>
    <dbReference type="NCBI Taxonomy" id="66369"/>
    <lineage>
        <taxon>Bacteria</taxon>
        <taxon>Bacillati</taxon>
        <taxon>Actinomycetota</taxon>
        <taxon>Actinomycetes</taxon>
        <taxon>Kitasatosporales</taxon>
        <taxon>Streptomycetaceae</taxon>
        <taxon>Streptomyces</taxon>
    </lineage>
</organism>
<dbReference type="Gene3D" id="2.30.40.10">
    <property type="entry name" value="Urease, subunit C, domain 1"/>
    <property type="match status" value="1"/>
</dbReference>
<dbReference type="EMBL" id="JBEPCU010000817">
    <property type="protein sequence ID" value="MER6981649.1"/>
    <property type="molecule type" value="Genomic_DNA"/>
</dbReference>
<keyword evidence="4" id="KW-1185">Reference proteome</keyword>
<feature type="domain" description="Amidohydrolase-related" evidence="2">
    <location>
        <begin position="59"/>
        <end position="405"/>
    </location>
</feature>
<name>A0ABV1WBQ9_9ACTN</name>
<protein>
    <submittedName>
        <fullName evidence="3">Amidohydrolase family protein</fullName>
    </submittedName>
</protein>
<accession>A0ABV1WBQ9</accession>
<dbReference type="PANTHER" id="PTHR43794:SF11">
    <property type="entry name" value="AMIDOHYDROLASE-RELATED DOMAIN-CONTAINING PROTEIN"/>
    <property type="match status" value="1"/>
</dbReference>
<dbReference type="CDD" id="cd01298">
    <property type="entry name" value="ATZ_TRZ_like"/>
    <property type="match status" value="1"/>
</dbReference>
<evidence type="ECO:0000259" key="2">
    <source>
        <dbReference type="Pfam" id="PF01979"/>
    </source>
</evidence>
<evidence type="ECO:0000313" key="3">
    <source>
        <dbReference type="EMBL" id="MER6981649.1"/>
    </source>
</evidence>
<dbReference type="RefSeq" id="WP_244216889.1">
    <property type="nucleotide sequence ID" value="NZ_MUBM01000007.1"/>
</dbReference>
<keyword evidence="1" id="KW-0378">Hydrolase</keyword>
<dbReference type="InterPro" id="IPR032466">
    <property type="entry name" value="Metal_Hydrolase"/>
</dbReference>
<sequence length="463" mass="49658">MTAADLLIRDADLVVTMDEALGDLPGGWVAVTGGLITGLGTAADPPPPALKAVDAGGCLVTPGLVNSHQHLYQNLTRSGDRPDLDGSLEAWFWHYFGMWSQLDEEAVRLSTAVGMAELAWSGCTTTVDHLYLHPRPGLLDAQIDEAARLGMRFTAVRGTMTMGEQNGGICPDHLAEDEDAYLADCERLFARHHDPAPSAMVRVAFGPTNLLSCTPSTMTRTAELADRLAVRLHTHVADDPEEHAFVTARYERRPLEVLDSLGWLTERTWCAHVVYPSTAEMALLAERGVGVSHCPSSTVIGGGLPGGPTPVREMLDAGIAVGIGCDGATAADHQSLWMETKTAMLLARLRGGTADAMPAREALWMATRGGARAIGREGEVGVLRHAACGDLAVWRMDTLPYAGALADPVTALFNCGPTWAWHTVVGGRFLVEDGEPRITGLDETLRRHRETERRIQGVTAPSL</sequence>
<dbReference type="InterPro" id="IPR006680">
    <property type="entry name" value="Amidohydro-rel"/>
</dbReference>
<reference evidence="3 4" key="1">
    <citation type="submission" date="2024-06" db="EMBL/GenBank/DDBJ databases">
        <title>The Natural Products Discovery Center: Release of the First 8490 Sequenced Strains for Exploring Actinobacteria Biosynthetic Diversity.</title>
        <authorList>
            <person name="Kalkreuter E."/>
            <person name="Kautsar S.A."/>
            <person name="Yang D."/>
            <person name="Bader C.D."/>
            <person name="Teijaro C.N."/>
            <person name="Fluegel L."/>
            <person name="Davis C.M."/>
            <person name="Simpson J.R."/>
            <person name="Lauterbach L."/>
            <person name="Steele A.D."/>
            <person name="Gui C."/>
            <person name="Meng S."/>
            <person name="Li G."/>
            <person name="Viehrig K."/>
            <person name="Ye F."/>
            <person name="Su P."/>
            <person name="Kiefer A.F."/>
            <person name="Nichols A."/>
            <person name="Cepeda A.J."/>
            <person name="Yan W."/>
            <person name="Fan B."/>
            <person name="Jiang Y."/>
            <person name="Adhikari A."/>
            <person name="Zheng C.-J."/>
            <person name="Schuster L."/>
            <person name="Cowan T.M."/>
            <person name="Smanski M.J."/>
            <person name="Chevrette M.G."/>
            <person name="De Carvalho L.P.S."/>
            <person name="Shen B."/>
        </authorList>
    </citation>
    <scope>NUCLEOTIDE SEQUENCE [LARGE SCALE GENOMIC DNA]</scope>
    <source>
        <strain evidence="3 4">NPDC000634</strain>
    </source>
</reference>
<evidence type="ECO:0000313" key="4">
    <source>
        <dbReference type="Proteomes" id="UP001458415"/>
    </source>
</evidence>
<dbReference type="Proteomes" id="UP001458415">
    <property type="component" value="Unassembled WGS sequence"/>
</dbReference>
<proteinExistence type="predicted"/>
<dbReference type="SUPFAM" id="SSF51556">
    <property type="entry name" value="Metallo-dependent hydrolases"/>
    <property type="match status" value="1"/>
</dbReference>
<dbReference type="Gene3D" id="3.20.20.140">
    <property type="entry name" value="Metal-dependent hydrolases"/>
    <property type="match status" value="1"/>
</dbReference>
<dbReference type="PANTHER" id="PTHR43794">
    <property type="entry name" value="AMINOHYDROLASE SSNA-RELATED"/>
    <property type="match status" value="1"/>
</dbReference>
<dbReference type="InterPro" id="IPR011059">
    <property type="entry name" value="Metal-dep_hydrolase_composite"/>
</dbReference>
<dbReference type="InterPro" id="IPR050287">
    <property type="entry name" value="MTA/SAH_deaminase"/>
</dbReference>
<dbReference type="SUPFAM" id="SSF51338">
    <property type="entry name" value="Composite domain of metallo-dependent hydrolases"/>
    <property type="match status" value="1"/>
</dbReference>